<protein>
    <recommendedName>
        <fullName evidence="3 6">Tubulin-specific chaperone A</fullName>
    </recommendedName>
</protein>
<dbReference type="Proteomes" id="UP001458880">
    <property type="component" value="Unassembled WGS sequence"/>
</dbReference>
<keyword evidence="9" id="KW-1185">Reference proteome</keyword>
<evidence type="ECO:0000313" key="8">
    <source>
        <dbReference type="EMBL" id="KAK9701895.1"/>
    </source>
</evidence>
<dbReference type="PANTHER" id="PTHR21500:SF0">
    <property type="entry name" value="TUBULIN-SPECIFIC CHAPERONE A"/>
    <property type="match status" value="1"/>
</dbReference>
<dbReference type="GO" id="GO:0007023">
    <property type="term" value="P:post-chaperonin tubulin folding pathway"/>
    <property type="evidence" value="ECO:0007669"/>
    <property type="project" value="UniProtKB-UniRule"/>
</dbReference>
<evidence type="ECO:0000256" key="1">
    <source>
        <dbReference type="ARBA" id="ARBA00003046"/>
    </source>
</evidence>
<dbReference type="GO" id="GO:0005874">
    <property type="term" value="C:microtubule"/>
    <property type="evidence" value="ECO:0007669"/>
    <property type="project" value="UniProtKB-KW"/>
</dbReference>
<evidence type="ECO:0000256" key="4">
    <source>
        <dbReference type="ARBA" id="ARBA00023186"/>
    </source>
</evidence>
<comment type="subunit">
    <text evidence="5 6">Supercomplex made of cofactors A to E. Cofactors A and D function by capturing and stabilizing tubulin in a quasi-native conformation. Cofactor E binds to the cofactor D-tubulin complex; interaction with cofactor C then causes the release of tubulin polypeptides that are committed to the native state.</text>
</comment>
<keyword evidence="7" id="KW-0175">Coiled coil</keyword>
<dbReference type="SUPFAM" id="SSF46988">
    <property type="entry name" value="Tubulin chaperone cofactor A"/>
    <property type="match status" value="1"/>
</dbReference>
<dbReference type="AlphaFoldDB" id="A0AAW1JFE0"/>
<dbReference type="InterPro" id="IPR004226">
    <property type="entry name" value="TBCA"/>
</dbReference>
<dbReference type="Gene3D" id="1.20.58.90">
    <property type="match status" value="1"/>
</dbReference>
<comment type="caution">
    <text evidence="8">The sequence shown here is derived from an EMBL/GenBank/DDBJ whole genome shotgun (WGS) entry which is preliminary data.</text>
</comment>
<comment type="similarity">
    <text evidence="2 6">Belongs to the TBCA family.</text>
</comment>
<dbReference type="GO" id="GO:0005829">
    <property type="term" value="C:cytosol"/>
    <property type="evidence" value="ECO:0007669"/>
    <property type="project" value="TreeGrafter"/>
</dbReference>
<comment type="subcellular location">
    <subcellularLocation>
        <location evidence="6">Cytoplasm</location>
        <location evidence="6">Cytoskeleton</location>
    </subcellularLocation>
</comment>
<evidence type="ECO:0000256" key="2">
    <source>
        <dbReference type="ARBA" id="ARBA00006806"/>
    </source>
</evidence>
<proteinExistence type="inferred from homology"/>
<name>A0AAW1JFE0_POPJA</name>
<accession>A0AAW1JFE0</accession>
<gene>
    <name evidence="8" type="ORF">QE152_g30294</name>
</gene>
<dbReference type="InterPro" id="IPR036126">
    <property type="entry name" value="TBCA_sf"/>
</dbReference>
<keyword evidence="6" id="KW-0206">Cytoskeleton</keyword>
<evidence type="ECO:0000256" key="5">
    <source>
        <dbReference type="ARBA" id="ARBA00026055"/>
    </source>
</evidence>
<evidence type="ECO:0000256" key="3">
    <source>
        <dbReference type="ARBA" id="ARBA00015002"/>
    </source>
</evidence>
<keyword evidence="6" id="KW-0963">Cytoplasm</keyword>
<dbReference type="GO" id="GO:0007021">
    <property type="term" value="P:tubulin complex assembly"/>
    <property type="evidence" value="ECO:0007669"/>
    <property type="project" value="UniProtKB-UniRule"/>
</dbReference>
<dbReference type="Pfam" id="PF02970">
    <property type="entry name" value="TBCA"/>
    <property type="match status" value="1"/>
</dbReference>
<dbReference type="EMBL" id="JASPKY010000405">
    <property type="protein sequence ID" value="KAK9701895.1"/>
    <property type="molecule type" value="Genomic_DNA"/>
</dbReference>
<comment type="function">
    <text evidence="1">Tubulin-folding protein; involved in the early step of the tubulin folding pathway.</text>
</comment>
<organism evidence="8 9">
    <name type="scientific">Popillia japonica</name>
    <name type="common">Japanese beetle</name>
    <dbReference type="NCBI Taxonomy" id="7064"/>
    <lineage>
        <taxon>Eukaryota</taxon>
        <taxon>Metazoa</taxon>
        <taxon>Ecdysozoa</taxon>
        <taxon>Arthropoda</taxon>
        <taxon>Hexapoda</taxon>
        <taxon>Insecta</taxon>
        <taxon>Pterygota</taxon>
        <taxon>Neoptera</taxon>
        <taxon>Endopterygota</taxon>
        <taxon>Coleoptera</taxon>
        <taxon>Polyphaga</taxon>
        <taxon>Scarabaeiformia</taxon>
        <taxon>Scarabaeidae</taxon>
        <taxon>Rutelinae</taxon>
        <taxon>Popillia</taxon>
    </lineage>
</organism>
<keyword evidence="4 6" id="KW-0143">Chaperone</keyword>
<keyword evidence="6" id="KW-0493">Microtubule</keyword>
<feature type="coiled-coil region" evidence="7">
    <location>
        <begin position="16"/>
        <end position="70"/>
    </location>
</feature>
<dbReference type="PANTHER" id="PTHR21500">
    <property type="entry name" value="TUBULIN-SPECIFIC CHAPERONE A"/>
    <property type="match status" value="1"/>
</dbReference>
<reference evidence="8 9" key="1">
    <citation type="journal article" date="2024" name="BMC Genomics">
        <title>De novo assembly and annotation of Popillia japonica's genome with initial clues to its potential as an invasive pest.</title>
        <authorList>
            <person name="Cucini C."/>
            <person name="Boschi S."/>
            <person name="Funari R."/>
            <person name="Cardaioli E."/>
            <person name="Iannotti N."/>
            <person name="Marturano G."/>
            <person name="Paoli F."/>
            <person name="Bruttini M."/>
            <person name="Carapelli A."/>
            <person name="Frati F."/>
            <person name="Nardi F."/>
        </authorList>
    </citation>
    <scope>NUCLEOTIDE SEQUENCE [LARGE SCALE GENOMIC DNA]</scope>
    <source>
        <strain evidence="8">DMR45628</strain>
    </source>
</reference>
<evidence type="ECO:0000256" key="7">
    <source>
        <dbReference type="SAM" id="Coils"/>
    </source>
</evidence>
<evidence type="ECO:0000313" key="9">
    <source>
        <dbReference type="Proteomes" id="UP001458880"/>
    </source>
</evidence>
<evidence type="ECO:0000256" key="6">
    <source>
        <dbReference type="RuleBase" id="RU364030"/>
    </source>
</evidence>
<dbReference type="GO" id="GO:0048487">
    <property type="term" value="F:beta-tubulin binding"/>
    <property type="evidence" value="ECO:0007669"/>
    <property type="project" value="InterPro"/>
</dbReference>
<sequence length="104" mass="12234">MADPRLRTIKIKTGVVKRLTKEKVVYEKEAENQKQRVERYKKEGKDEYEVRKQEEVLQEAYDELQQILSTEVDLKDKEEFKAAQTILEEAALQLPNPGEVLHMC</sequence>